<feature type="domain" description="SCP" evidence="6">
    <location>
        <begin position="26"/>
        <end position="156"/>
    </location>
</feature>
<dbReference type="SMART" id="SM00198">
    <property type="entry name" value="SCP"/>
    <property type="match status" value="1"/>
</dbReference>
<dbReference type="PANTHER" id="PTHR10334">
    <property type="entry name" value="CYSTEINE-RICH SECRETORY PROTEIN-RELATED"/>
    <property type="match status" value="1"/>
</dbReference>
<dbReference type="InterPro" id="IPR001283">
    <property type="entry name" value="CRISP-related"/>
</dbReference>
<name>A0AAE1M6X8_9FABA</name>
<sequence>MRSSNLNLLINFFILSTLSCICLAQNRPQDFLEVHNEARANIGVGPLYWNRTLASYAQNYANRRSHDCNLEHSGGPFGENIAEGYGDMKGSDAVKFWLTEKPNYDHYSNTCVNDECLHYTQIVWRDSRHLGCARAKCTNGWMFVICSYDPPGNIEGERPY</sequence>
<comment type="caution">
    <text evidence="7">The sequence shown here is derived from an EMBL/GenBank/DDBJ whole genome shotgun (WGS) entry which is preliminary data.</text>
</comment>
<dbReference type="InterPro" id="IPR014044">
    <property type="entry name" value="CAP_dom"/>
</dbReference>
<dbReference type="InterPro" id="IPR018244">
    <property type="entry name" value="Allrgn_V5/Tpx1_CS"/>
</dbReference>
<evidence type="ECO:0000259" key="6">
    <source>
        <dbReference type="SMART" id="SM00198"/>
    </source>
</evidence>
<feature type="signal peptide" evidence="5">
    <location>
        <begin position="1"/>
        <end position="24"/>
    </location>
</feature>
<evidence type="ECO:0000256" key="5">
    <source>
        <dbReference type="SAM" id="SignalP"/>
    </source>
</evidence>
<dbReference type="AlphaFoldDB" id="A0AAE1M6X8"/>
<keyword evidence="3" id="KW-0611">Plant defense</keyword>
<dbReference type="GO" id="GO:0098542">
    <property type="term" value="P:defense response to other organism"/>
    <property type="evidence" value="ECO:0007669"/>
    <property type="project" value="UniProtKB-ARBA"/>
</dbReference>
<feature type="chain" id="PRO_5041903945" description="SCP domain-containing protein" evidence="5">
    <location>
        <begin position="25"/>
        <end position="160"/>
    </location>
</feature>
<dbReference type="GO" id="GO:0005576">
    <property type="term" value="C:extracellular region"/>
    <property type="evidence" value="ECO:0007669"/>
    <property type="project" value="InterPro"/>
</dbReference>
<dbReference type="PRINTS" id="PR00837">
    <property type="entry name" value="V5TPXLIKE"/>
</dbReference>
<evidence type="ECO:0000256" key="2">
    <source>
        <dbReference type="ARBA" id="ARBA00022729"/>
    </source>
</evidence>
<dbReference type="InterPro" id="IPR035940">
    <property type="entry name" value="CAP_sf"/>
</dbReference>
<keyword evidence="8" id="KW-1185">Reference proteome</keyword>
<dbReference type="EMBL" id="JAWXYG010000014">
    <property type="protein sequence ID" value="KAK4254094.1"/>
    <property type="molecule type" value="Genomic_DNA"/>
</dbReference>
<evidence type="ECO:0000313" key="7">
    <source>
        <dbReference type="EMBL" id="KAK4254094.1"/>
    </source>
</evidence>
<evidence type="ECO:0000256" key="4">
    <source>
        <dbReference type="ARBA" id="ARBA00023157"/>
    </source>
</evidence>
<keyword evidence="2 5" id="KW-0732">Signal</keyword>
<accession>A0AAE1M6X8</accession>
<organism evidence="7 8">
    <name type="scientific">Acacia crassicarpa</name>
    <name type="common">northern wattle</name>
    <dbReference type="NCBI Taxonomy" id="499986"/>
    <lineage>
        <taxon>Eukaryota</taxon>
        <taxon>Viridiplantae</taxon>
        <taxon>Streptophyta</taxon>
        <taxon>Embryophyta</taxon>
        <taxon>Tracheophyta</taxon>
        <taxon>Spermatophyta</taxon>
        <taxon>Magnoliopsida</taxon>
        <taxon>eudicotyledons</taxon>
        <taxon>Gunneridae</taxon>
        <taxon>Pentapetalae</taxon>
        <taxon>rosids</taxon>
        <taxon>fabids</taxon>
        <taxon>Fabales</taxon>
        <taxon>Fabaceae</taxon>
        <taxon>Caesalpinioideae</taxon>
        <taxon>mimosoid clade</taxon>
        <taxon>Acacieae</taxon>
        <taxon>Acacia</taxon>
    </lineage>
</organism>
<dbReference type="Proteomes" id="UP001293593">
    <property type="component" value="Unassembled WGS sequence"/>
</dbReference>
<comment type="similarity">
    <text evidence="1">Belongs to the CRISP family.</text>
</comment>
<dbReference type="PROSITE" id="PS01010">
    <property type="entry name" value="CRISP_2"/>
    <property type="match status" value="1"/>
</dbReference>
<dbReference type="Pfam" id="PF00188">
    <property type="entry name" value="CAP"/>
    <property type="match status" value="1"/>
</dbReference>
<evidence type="ECO:0000256" key="3">
    <source>
        <dbReference type="ARBA" id="ARBA00022821"/>
    </source>
</evidence>
<reference evidence="7" key="1">
    <citation type="submission" date="2023-10" db="EMBL/GenBank/DDBJ databases">
        <title>Chromosome-level genome of the transformable northern wattle, Acacia crassicarpa.</title>
        <authorList>
            <person name="Massaro I."/>
            <person name="Sinha N.R."/>
            <person name="Poethig S."/>
            <person name="Leichty A.R."/>
        </authorList>
    </citation>
    <scope>NUCLEOTIDE SEQUENCE</scope>
    <source>
        <strain evidence="7">Acra3RX</strain>
        <tissue evidence="7">Leaf</tissue>
    </source>
</reference>
<dbReference type="SUPFAM" id="SSF55797">
    <property type="entry name" value="PR-1-like"/>
    <property type="match status" value="1"/>
</dbReference>
<evidence type="ECO:0000256" key="1">
    <source>
        <dbReference type="ARBA" id="ARBA00009923"/>
    </source>
</evidence>
<keyword evidence="4" id="KW-1015">Disulfide bond</keyword>
<protein>
    <recommendedName>
        <fullName evidence="6">SCP domain-containing protein</fullName>
    </recommendedName>
</protein>
<dbReference type="PROSITE" id="PS51257">
    <property type="entry name" value="PROKAR_LIPOPROTEIN"/>
    <property type="match status" value="1"/>
</dbReference>
<proteinExistence type="inferred from homology"/>
<gene>
    <name evidence="7" type="ORF">QN277_009522</name>
</gene>
<evidence type="ECO:0000313" key="8">
    <source>
        <dbReference type="Proteomes" id="UP001293593"/>
    </source>
</evidence>
<dbReference type="Gene3D" id="3.40.33.10">
    <property type="entry name" value="CAP"/>
    <property type="match status" value="1"/>
</dbReference>
<dbReference type="FunFam" id="3.40.33.10:FF:000006">
    <property type="entry name" value="Putative pathogenesis-related protein 1"/>
    <property type="match status" value="1"/>
</dbReference>
<dbReference type="CDD" id="cd05381">
    <property type="entry name" value="CAP_PR-1"/>
    <property type="match status" value="1"/>
</dbReference>